<dbReference type="Pfam" id="PF14769">
    <property type="entry name" value="CLAMP"/>
    <property type="match status" value="1"/>
</dbReference>
<dbReference type="Proteomes" id="UP000515150">
    <property type="component" value="Chromosome 19"/>
</dbReference>
<dbReference type="CTD" id="90835"/>
<dbReference type="PANTHER" id="PTHR28457">
    <property type="entry name" value="COILED-COIL DOMAIN-CONTAINING PROTEIN 189"/>
    <property type="match status" value="1"/>
</dbReference>
<sequence>MIQRHCSLFLICIFLIQIFSHSNKDYITLSRGTSFFQAPEMHKARVMLWADVSYCDMEVIDNIQSIPELKSTLCSVLDVDHPEPRRGVLLEVYVQMVLFSRVHKFKKEQTSALLSIIKSIHEINIETPLNNAEQCLAHCKEVLLCHSVRRPPFSINLFSFEEANCIFKHIYDSYMQHLKLYKYIFTPQVKLDLYLTYSEIMGKEESFVSGKDYTIVRTA</sequence>
<name>A0A8M1H809_BETSP</name>
<dbReference type="InterPro" id="IPR032727">
    <property type="entry name" value="CLAMP"/>
</dbReference>
<proteinExistence type="predicted"/>
<reference evidence="3" key="1">
    <citation type="submission" date="2025-08" db="UniProtKB">
        <authorList>
            <consortium name="RefSeq"/>
        </authorList>
    </citation>
    <scope>IDENTIFICATION</scope>
</reference>
<dbReference type="GeneID" id="114846267"/>
<organism evidence="2 3">
    <name type="scientific">Betta splendens</name>
    <name type="common">Siamese fighting fish</name>
    <dbReference type="NCBI Taxonomy" id="158456"/>
    <lineage>
        <taxon>Eukaryota</taxon>
        <taxon>Metazoa</taxon>
        <taxon>Chordata</taxon>
        <taxon>Craniata</taxon>
        <taxon>Vertebrata</taxon>
        <taxon>Euteleostomi</taxon>
        <taxon>Actinopterygii</taxon>
        <taxon>Neopterygii</taxon>
        <taxon>Teleostei</taxon>
        <taxon>Neoteleostei</taxon>
        <taxon>Acanthomorphata</taxon>
        <taxon>Anabantaria</taxon>
        <taxon>Anabantiformes</taxon>
        <taxon>Anabantoidei</taxon>
        <taxon>Osphronemidae</taxon>
        <taxon>Betta</taxon>
    </lineage>
</organism>
<keyword evidence="1" id="KW-0732">Signal</keyword>
<keyword evidence="2" id="KW-1185">Reference proteome</keyword>
<dbReference type="RefSeq" id="XP_040924568.1">
    <property type="nucleotide sequence ID" value="XM_041068634.2"/>
</dbReference>
<evidence type="ECO:0000313" key="3">
    <source>
        <dbReference type="RefSeq" id="XP_040924568.1"/>
    </source>
</evidence>
<dbReference type="KEGG" id="bspl:114846267"/>
<evidence type="ECO:0000313" key="2">
    <source>
        <dbReference type="Proteomes" id="UP000515150"/>
    </source>
</evidence>
<evidence type="ECO:0000256" key="1">
    <source>
        <dbReference type="SAM" id="SignalP"/>
    </source>
</evidence>
<feature type="chain" id="PRO_5035481568" evidence="1">
    <location>
        <begin position="23"/>
        <end position="219"/>
    </location>
</feature>
<accession>A0A8M1H809</accession>
<gene>
    <name evidence="3" type="primary">cfap119</name>
</gene>
<dbReference type="OrthoDB" id="425082at2759"/>
<protein>
    <submittedName>
        <fullName evidence="3">Coiled-coil domain-containing protein 189 isoform X1</fullName>
    </submittedName>
</protein>
<dbReference type="PANTHER" id="PTHR28457:SF1">
    <property type="entry name" value="CILIA- AND FLAGELLA-ASSOCIATED PROTEIN 119"/>
    <property type="match status" value="1"/>
</dbReference>
<feature type="signal peptide" evidence="1">
    <location>
        <begin position="1"/>
        <end position="22"/>
    </location>
</feature>
<dbReference type="AlphaFoldDB" id="A0A8M1H809"/>